<feature type="region of interest" description="Disordered" evidence="2">
    <location>
        <begin position="147"/>
        <end position="174"/>
    </location>
</feature>
<dbReference type="InterPro" id="IPR005546">
    <property type="entry name" value="Autotransporte_beta"/>
</dbReference>
<feature type="region of interest" description="Disordered" evidence="2">
    <location>
        <begin position="553"/>
        <end position="572"/>
    </location>
</feature>
<evidence type="ECO:0000259" key="3">
    <source>
        <dbReference type="PROSITE" id="PS51208"/>
    </source>
</evidence>
<reference evidence="4 5" key="1">
    <citation type="submission" date="2021-01" db="EMBL/GenBank/DDBJ databases">
        <title>FDA dAtabase for Regulatory Grade micrObial Sequences (FDA-ARGOS): Supporting development and validation of Infectious Disease Dx tests.</title>
        <authorList>
            <person name="Sproer C."/>
            <person name="Gronow S."/>
            <person name="Severitt S."/>
            <person name="Schroder I."/>
            <person name="Tallon L."/>
            <person name="Sadzewicz L."/>
            <person name="Zhao X."/>
            <person name="Boylan J."/>
            <person name="Ott S."/>
            <person name="Bowen H."/>
            <person name="Vavikolanu K."/>
            <person name="Mehta A."/>
            <person name="Aluvathingal J."/>
            <person name="Nadendla S."/>
            <person name="Lowell S."/>
            <person name="Myers T."/>
            <person name="Yan Y."/>
            <person name="Sichtig H."/>
        </authorList>
    </citation>
    <scope>NUCLEOTIDE SEQUENCE [LARGE SCALE GENOMIC DNA]</scope>
    <source>
        <strain evidence="4 5">FDAARGOS_1126</strain>
    </source>
</reference>
<dbReference type="SUPFAM" id="SSF103515">
    <property type="entry name" value="Autotransporter"/>
    <property type="match status" value="1"/>
</dbReference>
<dbReference type="EMBL" id="CP068114">
    <property type="protein sequence ID" value="QQS87416.1"/>
    <property type="molecule type" value="Genomic_DNA"/>
</dbReference>
<dbReference type="NCBIfam" id="NF033175">
    <property type="entry name" value="fuso_auto_Nterm"/>
    <property type="match status" value="1"/>
</dbReference>
<gene>
    <name evidence="4" type="ORF">I6I83_10305</name>
</gene>
<dbReference type="SMART" id="SM00869">
    <property type="entry name" value="Autotransporter"/>
    <property type="match status" value="1"/>
</dbReference>
<dbReference type="PROSITE" id="PS51208">
    <property type="entry name" value="AUTOTRANSPORTER"/>
    <property type="match status" value="1"/>
</dbReference>
<dbReference type="RefSeq" id="WP_201626918.1">
    <property type="nucleotide sequence ID" value="NZ_CP068114.1"/>
</dbReference>
<dbReference type="InterPro" id="IPR053787">
    <property type="entry name" value="Autotransptr-assoc_N"/>
</dbReference>
<evidence type="ECO:0000313" key="4">
    <source>
        <dbReference type="EMBL" id="QQS87416.1"/>
    </source>
</evidence>
<keyword evidence="1" id="KW-0175">Coiled coil</keyword>
<feature type="compositionally biased region" description="Low complexity" evidence="2">
    <location>
        <begin position="299"/>
        <end position="334"/>
    </location>
</feature>
<feature type="region of interest" description="Disordered" evidence="2">
    <location>
        <begin position="276"/>
        <end position="334"/>
    </location>
</feature>
<organism evidence="4 5">
    <name type="scientific">Fusobacterium canifelinum</name>
    <dbReference type="NCBI Taxonomy" id="285729"/>
    <lineage>
        <taxon>Bacteria</taxon>
        <taxon>Fusobacteriati</taxon>
        <taxon>Fusobacteriota</taxon>
        <taxon>Fusobacteriia</taxon>
        <taxon>Fusobacteriales</taxon>
        <taxon>Fusobacteriaceae</taxon>
        <taxon>Fusobacterium</taxon>
    </lineage>
</organism>
<accession>A0ABX7CD22</accession>
<dbReference type="InterPro" id="IPR036709">
    <property type="entry name" value="Autotransporte_beta_dom_sf"/>
</dbReference>
<dbReference type="Proteomes" id="UP000595375">
    <property type="component" value="Chromosome"/>
</dbReference>
<proteinExistence type="predicted"/>
<feature type="domain" description="Autotransporter" evidence="3">
    <location>
        <begin position="3996"/>
        <end position="4289"/>
    </location>
</feature>
<feature type="compositionally biased region" description="Polar residues" evidence="2">
    <location>
        <begin position="159"/>
        <end position="174"/>
    </location>
</feature>
<feature type="coiled-coil region" evidence="1">
    <location>
        <begin position="51"/>
        <end position="89"/>
    </location>
</feature>
<evidence type="ECO:0000256" key="2">
    <source>
        <dbReference type="SAM" id="MobiDB-lite"/>
    </source>
</evidence>
<keyword evidence="5" id="KW-1185">Reference proteome</keyword>
<sequence length="4289" mass="444632">MGNNLYKVEKDLRSIAKRYKSVKYSLGLAILFLMLGVSAFSEEVNTDIATREELKSSVGNVQTKLNVLRDQNKEKIKDLRLELIQLMEQGDQVVKSPWSSWQFGMNYFYESWGSSYKGSGDKAEKYPFNGIYTRSNWKVRNAMDSAESQRVGGRPLTPGNDSQNSWKNIGNASNGGVTITKDTSIGSSTNGNRNWGLVNLENLKEPTNEVEILARISPKEVTKQPISLNIAGPVVEPMSAPEVRPQVNTPLNAPVIELPVIESVTINKLSINAPSTPGAPNAPSISIGITAPVPPTAPDAPDAPTAPTAPTAPSAPTAPGAPSVPSISVSPSTPGTVTAPTITINVAPPTITALNIATPGTVGKISTTPPSVSPVDFILSPAGLSQTYNFQNKAFSSPGSKVIVQNAGGKRDYISVWGYVANMNNISTDVDVNIVNTRAFMVDEGIDEKNTAYAPFRYIGTITLNKSQNVGIDVQGTHTSYDASSVNTDAKYKSIGVVANIKVTNAGTIIGNGGAGIQNQVAFGFNNFDSSTNNTRTEMINVGQITLNAPNSAGIQLRPENPNTTSGGPNNKKGLNMMTARNEKEVSPTTKTGTVDIKSYGSFGMLTVKNKNATTTRDYNTNDYKTISSIGGQFANRAQVENMSLMKNTGVINLDGDSSIGIGILHNIQAVYAGGTINIGENNPSTFTYANKTGKNASKTEGAVGVYAEVETRPVLKDKYDDHGLKNTTGKTVGTETVEVDGTINIGDYATESSGIFAKDKGSITLKNNSGATTSSSDVNVVANLNKGIGTINVGGEKNYGAVVDGIAYKSKQKNAQNQYETESATDDKIGRIDLEKGTAINVTGKESIGYVLQKGAGSNSGKINVIGHSNNNTTGGFHGSLGFYGEKGTFTNTEDGTISSSGNIAHAVALVGDTTDGITFTNAGKIETTGKGNIGVYADDKYTFSHSGSKATINVGTNALGIYAKSANGTLNINAPIVLAASGTGANAGTTIGVYSDGNAKVNFGENSKLTIGTGAVGLYSSDVTKFKDTFKVVSGKSLTVELGQNSTFGLLDGTTGKTVNVGTYLADNNINISSFGSGASLFYTTGGASSVLDKNYTVTNGGAASTAVLVGAKGSTVKIDTGITLTTNTNVGLIATKAGGTTASTAQNAGNIISTRDKGIGIYTNESTGTSSGTITMQNKESVGILGENNSTLTNSKKIELAGAESAGIYGKDSDITNSGNGSDGIYVKGEKSAGIYGLLTSAATGAKTLNNTGLVKLENNKSGSAGIYAKLDNTATNKLSTQNSGTIEVTQSGSAGIYAENKSSQVNTKSDVTNSGLVKMSGASSVGIIGEKSQITNSGTGTNGIEISGAGSAGILANKESKVINSGRIEGKTGASLVGISVDNNSIVINSGTITMGTTSNTGISTKGGDVTNSGTITLSGATSTGISSENANVTNTATTGKIEVKNGNSMGIYSKSNGTVDRTVTNAGEISLDTPTGLNPAPEKSAAIYSLLDSGSSKLTTTNTATIKVEQKGSAGIYAKNNTGTNTNSIVTNSGIITVSKESSAGILGEKSTITNSGTGTNGIVLSANKTAGIIGNNYSKVSNAGRIETTTVSPSKAEDGLVGISLNASTGTNETTGTITLGTDFSTGMYGENVSTLTNAGTITGNKQKAVGMAAKASTATNNSGATITLSGVNSTGMFGLAVGSSKSTLTNSGTINGNGVGAVGIAADNSTAINSGGATITLIEKSSTGMFGKAGSVVSNAGTIETKTTLPSKIEEGLVGIALNASTGTNSGAINLGTAYSTGIFGENDGSNKSTITNIGSITGTKDNIVGIAAKASTATNNSGATITLSGANSTGMFGENNGAIKSTITNIGTISGTGEGTVGIALNKSEATNKNGATIALQGKGSTGIFGKAASTVSNAGVIELKTANPTKVEEGLVGIALDASTATNEINGEIKIETKFSTGMFGENVSTLTNAGKITGDKEKAVGIAAKDSAATNSGTITLSGIKSTGMFGLTAGSNRTTLKNSGIITGTGEGTVGIAADKSTVTNDNTAKIILEGKKSTGIFGKAKSTVTNDGEIELKIAAPGNAGEGLAGIALNDSTAINTSSGKIKIKTKYSTGMFGENSSTLVNEGSITGSQEYAVGMAGKASTVTNKKTITLGEKNSTGMFGENNSTLLNDTAGEITVKEESSVGIYSKGNNKIAENKGIILAEKKKSAGMLGNEGNLENTNSITTQDEESAGMYVENSNAVNKRIINANGKKSAGVYVKLDKAAGGTISGTNEGANAVITMTNEGSAGMLGEVKSTVTASSGTLTLTNQNNIVINSKESVGMMLTNDATNVSKDNVKAINKGTIDLNSSSTNKDNIGILANKRATGINEKNINVNSKSSVGMLAKEGSSIQNNTTSGIINLKNEAGIGMLADGKDANNNVSTAINNAKIVATSAGTKSLGMLAQNYGKVENAKTIEILAQEGVGIFVSETGIGKNLSGGTITLENKEAVGIFAKNNGGTHTAENAGSIILGKADKTTTQTSLIGMFAQAEAGKTASVKNTGTINVNTKASVGMYAKNDASNITDVDLQNTGTINVNNTGSAGIYAPKANISKVGKISLENSTHTNGSSAVYVSEGGKVSDTASAEISLGTVNQNRVAYYVNGANSSLSGANIGKITGYGVGVYLQGNSSSDKAKIDNNTPTLNYKAVSGATGDGIIGLFLNGDTDIQSYTNGITVGNTVPKANSSDKPKYAIGIYANAQGTSSSLYNIATSITAGKNGVGIYADKDSHIKYTGNMEIGDGTTAGTGIFITKKIGTTGGTVELGSNTIKLKGTGGVAVIASEGTKFDGKTATIELEGTNVQGVGVYAKKGSSVDISTWTFNNHGNAAEEVRSEEGGAYITANKQLKPKMVLTHVINGETSIASGKSVTSIADGKYKAEANIGLMAEGVKNPTAPLPLVWQEGNFEIVNHGTIDFSAAERSTAIFANSARAKNDGVIKVGKNSTAIYGFYDKDTRKYDGASASPDPNKLELETTANSKISLGDSSTGMYLINASKITNTGGQITSESGATKNVGIYAINGQSSVGANNKTLTMTTATNITLGNGSVGLYSKGQSYNVRNTVTNTGNITVGDKITVSKTENYPAVAIYAENTNLNTNSTVTVGKDGIAFYGKNSTIDAKGTVNFQNKGVLAYLENSKFISHLGNLGATQNTMLYLKNSIAQLDGSGTKVDIDVADEYTGAYIEGNSQLTGVKTIKLGKDSTGLYLQNTTPNFVSTAESITGTKDKARGISAVDSNFTNNSKISLSGEESVAIYAKNSSASSKYIVNNGELNLAGKRTLGAFLRGDQTFENKANINIADSADSKNPTIGIYTTTTTEDIKDKAGNVIGTRVLEGSNIKHTSGIIEVGEKSIGIYSKASANVDIDSGKIHVKDQGIGIYKEAGKLTIKGELDIDPHVATAKDSEPTGVYAVNGTQVDDQASKISVGEKSYGFILNNNDPTKTNTYINGNTGTVSMGNDSVFLYSNGKANIINNRTINSNGSEHLIAFYIKNGGDFTNNGTIDFSTGKGNIGVYAPGGKATNKGNIFVGKTDDIDPATGKVYSDVSKIVYGIGMAADNGGHIVNDGSIRIYNNKSIGMYGSGVGTVVENGVNGKIFLDGSKATATDKIQSMTGVYVDEGATFRNFGTITTTDSYAGRNGKVNENVSGLTGVAVMNGSTLINEASGKILIDADNSSGVVIRGKRDASGNLIRNAVIKNYGDIKVRGKGATAISWKDVSAEDIANLQKMINDKITSDPNGREIGQAAGSNKDFQGISITVQDGKPIFRRNGRIIDDVAEVEKINELIGSAPNLAMSDVGFYVDTLGRTRPVEFEGANPPVNSQLIIGTEYSERTNKKEWFVSGNVIKPFLDQIQGRNFKLTTLAGSLTWIATPVLDNYGQITGVGMSKLAYTSFVKPENNAYNFADGLEQRYDANTVNSIEKRIFNKLNSIGKNEEVLLTQAFDEMMGHQYANVQQRVQATGMILDKEFSHLRNSWTNPTKNSNKVKTFGMKGEYKTDTAGVIDYKNNAYGVAYVHENEDIKLGRGTGWYTGIVHNTFKFKDIGNSKEEQLQAKVGLFKSVPFDENNSLNWTISGDIFAGYNKLERKFLVVDEIFHAKSKYYTYGIGIKNEIGKEFRLSEGFSVRPYAALKAEYGRVSKIKEKSGEMKLEVKENDYLSIRPEIGTELAYKHYFGTKSLTASVGLAYENELGRVANGKNKARVAGTTADWFNIRGEKEDRKGNVKVDLNVGLDNQRFGVTGNVGYDTKGSNVRGGVGLRVIF</sequence>
<evidence type="ECO:0000256" key="1">
    <source>
        <dbReference type="SAM" id="Coils"/>
    </source>
</evidence>
<name>A0ABX7CD22_9FUSO</name>
<evidence type="ECO:0000313" key="5">
    <source>
        <dbReference type="Proteomes" id="UP000595375"/>
    </source>
</evidence>
<dbReference type="Gene3D" id="2.160.20.20">
    <property type="match status" value="1"/>
</dbReference>
<dbReference type="InterPro" id="IPR012332">
    <property type="entry name" value="Autotransporter_pectin_lyase_C"/>
</dbReference>
<protein>
    <submittedName>
        <fullName evidence="4">Autotransporter-associated N-terminal domain-containing protein</fullName>
    </submittedName>
</protein>